<feature type="binding site" evidence="14">
    <location>
        <position position="138"/>
    </location>
    <ligand>
        <name>Mg(2+)</name>
        <dbReference type="ChEBI" id="CHEBI:18420"/>
        <label>1</label>
    </ligand>
</feature>
<dbReference type="Pfam" id="PF00120">
    <property type="entry name" value="Gln-synt_C"/>
    <property type="match status" value="1"/>
</dbReference>
<feature type="domain" description="GS catalytic" evidence="20">
    <location>
        <begin position="113"/>
        <end position="448"/>
    </location>
</feature>
<evidence type="ECO:0000313" key="22">
    <source>
        <dbReference type="Proteomes" id="UP000798488"/>
    </source>
</evidence>
<evidence type="ECO:0000259" key="19">
    <source>
        <dbReference type="PROSITE" id="PS51986"/>
    </source>
</evidence>
<dbReference type="Gene3D" id="3.10.20.70">
    <property type="entry name" value="Glutamine synthetase, N-terminal domain"/>
    <property type="match status" value="1"/>
</dbReference>
<dbReference type="PROSITE" id="PS51986">
    <property type="entry name" value="GS_BETA_GRASP"/>
    <property type="match status" value="1"/>
</dbReference>
<keyword evidence="5" id="KW-0963">Cytoplasm</keyword>
<dbReference type="InterPro" id="IPR008146">
    <property type="entry name" value="Gln_synth_cat_dom"/>
</dbReference>
<evidence type="ECO:0000256" key="6">
    <source>
        <dbReference type="ARBA" id="ARBA00022598"/>
    </source>
</evidence>
<comment type="catalytic activity">
    <reaction evidence="11 18">
        <text>L-glutamate + NH4(+) + ATP = L-glutamine + ADP + phosphate + H(+)</text>
        <dbReference type="Rhea" id="RHEA:16169"/>
        <dbReference type="ChEBI" id="CHEBI:15378"/>
        <dbReference type="ChEBI" id="CHEBI:28938"/>
        <dbReference type="ChEBI" id="CHEBI:29985"/>
        <dbReference type="ChEBI" id="CHEBI:30616"/>
        <dbReference type="ChEBI" id="CHEBI:43474"/>
        <dbReference type="ChEBI" id="CHEBI:58359"/>
        <dbReference type="ChEBI" id="CHEBI:456216"/>
        <dbReference type="EC" id="6.3.1.2"/>
    </reaction>
</comment>
<keyword evidence="8 13" id="KW-0547">Nucleotide-binding</keyword>
<keyword evidence="22" id="KW-1185">Reference proteome</keyword>
<feature type="binding site" evidence="14">
    <location>
        <position position="193"/>
    </location>
    <ligand>
        <name>Mg(2+)</name>
        <dbReference type="ChEBI" id="CHEBI:18420"/>
        <label>1</label>
    </ligand>
</feature>
<feature type="binding site" evidence="14">
    <location>
        <position position="200"/>
    </location>
    <ligand>
        <name>Mg(2+)</name>
        <dbReference type="ChEBI" id="CHEBI:18420"/>
        <label>1</label>
    </ligand>
</feature>
<evidence type="ECO:0000259" key="20">
    <source>
        <dbReference type="PROSITE" id="PS51987"/>
    </source>
</evidence>
<comment type="similarity">
    <text evidence="2 16 17">Belongs to the glutamine synthetase family.</text>
</comment>
<dbReference type="AlphaFoldDB" id="A0A9D2WRC0"/>
<feature type="binding site" evidence="12">
    <location>
        <position position="320"/>
    </location>
    <ligand>
        <name>L-glutamate</name>
        <dbReference type="ChEBI" id="CHEBI:29985"/>
    </ligand>
</feature>
<dbReference type="InterPro" id="IPR004809">
    <property type="entry name" value="Gln_synth_I"/>
</dbReference>
<feature type="binding site" evidence="13">
    <location>
        <position position="188"/>
    </location>
    <ligand>
        <name>ATP</name>
        <dbReference type="ChEBI" id="CHEBI:30616"/>
    </ligand>
</feature>
<evidence type="ECO:0000256" key="14">
    <source>
        <dbReference type="PIRSR" id="PIRSR604809-3"/>
    </source>
</evidence>
<evidence type="ECO:0000256" key="10">
    <source>
        <dbReference type="ARBA" id="ARBA00022842"/>
    </source>
</evidence>
<evidence type="ECO:0000256" key="12">
    <source>
        <dbReference type="PIRSR" id="PIRSR604809-1"/>
    </source>
</evidence>
<evidence type="ECO:0000256" key="2">
    <source>
        <dbReference type="ARBA" id="ARBA00009897"/>
    </source>
</evidence>
<evidence type="ECO:0000256" key="15">
    <source>
        <dbReference type="PIRSR" id="PIRSR604809-50"/>
    </source>
</evidence>
<feature type="binding site" evidence="13">
    <location>
        <begin position="203"/>
        <end position="205"/>
    </location>
    <ligand>
        <name>ATP</name>
        <dbReference type="ChEBI" id="CHEBI:30616"/>
    </ligand>
</feature>
<evidence type="ECO:0000256" key="5">
    <source>
        <dbReference type="ARBA" id="ARBA00022490"/>
    </source>
</evidence>
<evidence type="ECO:0000256" key="11">
    <source>
        <dbReference type="ARBA" id="ARBA00049436"/>
    </source>
</evidence>
<feature type="binding site" evidence="12">
    <location>
        <position position="302"/>
    </location>
    <ligand>
        <name>L-glutamate</name>
        <dbReference type="ChEBI" id="CHEBI:29985"/>
    </ligand>
</feature>
<keyword evidence="10 14" id="KW-0460">Magnesium</keyword>
<dbReference type="EMBL" id="LSRS01000003">
    <property type="protein sequence ID" value="KAF1085491.1"/>
    <property type="molecule type" value="Genomic_DNA"/>
</dbReference>
<dbReference type="FunFam" id="3.10.20.70:FF:000005">
    <property type="entry name" value="Glutamine synthetase"/>
    <property type="match status" value="1"/>
</dbReference>
<dbReference type="EC" id="6.3.1.2" evidence="3 18"/>
<organism evidence="21 22">
    <name type="scientific">Sporotomaculum syntrophicum</name>
    <dbReference type="NCBI Taxonomy" id="182264"/>
    <lineage>
        <taxon>Bacteria</taxon>
        <taxon>Bacillati</taxon>
        <taxon>Bacillota</taxon>
        <taxon>Clostridia</taxon>
        <taxon>Eubacteriales</taxon>
        <taxon>Desulfallaceae</taxon>
        <taxon>Sporotomaculum</taxon>
    </lineage>
</organism>
<dbReference type="GO" id="GO:0004356">
    <property type="term" value="F:glutamine synthetase activity"/>
    <property type="evidence" value="ECO:0007669"/>
    <property type="project" value="UniProtKB-EC"/>
</dbReference>
<dbReference type="NCBIfam" id="TIGR00653">
    <property type="entry name" value="GlnA"/>
    <property type="match status" value="1"/>
</dbReference>
<dbReference type="Pfam" id="PF03951">
    <property type="entry name" value="Gln-synt_N"/>
    <property type="match status" value="1"/>
</dbReference>
<dbReference type="GO" id="GO:0046872">
    <property type="term" value="F:metal ion binding"/>
    <property type="evidence" value="ECO:0007669"/>
    <property type="project" value="UniProtKB-KW"/>
</dbReference>
<dbReference type="InterPro" id="IPR036651">
    <property type="entry name" value="Gln_synt_N_sf"/>
</dbReference>
<comment type="caution">
    <text evidence="21">The sequence shown here is derived from an EMBL/GenBank/DDBJ whole genome shotgun (WGS) entry which is preliminary data.</text>
</comment>
<comment type="subcellular location">
    <subcellularLocation>
        <location evidence="1">Cytoplasm</location>
    </subcellularLocation>
</comment>
<accession>A0A9D2WRC0</accession>
<evidence type="ECO:0000256" key="3">
    <source>
        <dbReference type="ARBA" id="ARBA00012937"/>
    </source>
</evidence>
<keyword evidence="15" id="KW-0597">Phosphoprotein</keyword>
<dbReference type="SUPFAM" id="SSF55931">
    <property type="entry name" value="Glutamine synthetase/guanido kinase"/>
    <property type="match status" value="1"/>
</dbReference>
<dbReference type="PANTHER" id="PTHR43785:SF12">
    <property type="entry name" value="TYPE-1 GLUTAMINE SYNTHETASE 2"/>
    <property type="match status" value="1"/>
</dbReference>
<dbReference type="PROSITE" id="PS51987">
    <property type="entry name" value="GS_CATALYTIC"/>
    <property type="match status" value="1"/>
</dbReference>
<reference evidence="21" key="1">
    <citation type="submission" date="2016-02" db="EMBL/GenBank/DDBJ databases">
        <title>Draft Genome Sequence of Sporotomaculum syntrophicum Strain FB, a Syntrophic Benzoate Degrader.</title>
        <authorList>
            <person name="Nobu M.K."/>
            <person name="Narihiro T."/>
            <person name="Qiu Y.-L."/>
            <person name="Ohashi A."/>
            <person name="Liu W.-T."/>
            <person name="Yuji S."/>
        </authorList>
    </citation>
    <scope>NUCLEOTIDE SEQUENCE</scope>
    <source>
        <strain evidence="21">FB</strain>
    </source>
</reference>
<keyword evidence="9 13" id="KW-0067">ATP-binding</keyword>
<dbReference type="InterPro" id="IPR027303">
    <property type="entry name" value="Gln_synth_gly_rich_site"/>
</dbReference>
<keyword evidence="6 18" id="KW-0436">Ligase</keyword>
<dbReference type="PROSITE" id="PS00180">
    <property type="entry name" value="GLNA_1"/>
    <property type="match status" value="1"/>
</dbReference>
<dbReference type="GO" id="GO:0005737">
    <property type="term" value="C:cytoplasm"/>
    <property type="evidence" value="ECO:0007669"/>
    <property type="project" value="UniProtKB-SubCell"/>
</dbReference>
<evidence type="ECO:0000256" key="4">
    <source>
        <dbReference type="ARBA" id="ARBA00021364"/>
    </source>
</evidence>
<feature type="binding site" evidence="12">
    <location>
        <begin position="244"/>
        <end position="245"/>
    </location>
    <ligand>
        <name>L-glutamate</name>
        <dbReference type="ChEBI" id="CHEBI:29985"/>
    </ligand>
</feature>
<protein>
    <recommendedName>
        <fullName evidence="4 18">Glutamine synthetase</fullName>
        <ecNumber evidence="3 18">6.3.1.2</ecNumber>
    </recommendedName>
</protein>
<feature type="binding site" evidence="13">
    <location>
        <position position="320"/>
    </location>
    <ligand>
        <name>ATP</name>
        <dbReference type="ChEBI" id="CHEBI:30616"/>
    </ligand>
</feature>
<evidence type="ECO:0000256" key="16">
    <source>
        <dbReference type="PROSITE-ProRule" id="PRU01330"/>
    </source>
</evidence>
<gene>
    <name evidence="21" type="primary">glnA_3</name>
    <name evidence="21" type="ORF">SPSYN_01633</name>
</gene>
<keyword evidence="7 14" id="KW-0479">Metal-binding</keyword>
<comment type="cofactor">
    <cofactor evidence="14">
        <name>Mg(2+)</name>
        <dbReference type="ChEBI" id="CHEBI:18420"/>
    </cofactor>
    <text evidence="14">Binds 2 Mg(2+) ions per subunit.</text>
</comment>
<proteinExistence type="inferred from homology"/>
<evidence type="ECO:0000256" key="8">
    <source>
        <dbReference type="ARBA" id="ARBA00022741"/>
    </source>
</evidence>
<evidence type="ECO:0000256" key="9">
    <source>
        <dbReference type="ARBA" id="ARBA00022840"/>
    </source>
</evidence>
<dbReference type="InterPro" id="IPR008147">
    <property type="entry name" value="Gln_synt_N"/>
</dbReference>
<dbReference type="InterPro" id="IPR014746">
    <property type="entry name" value="Gln_synth/guanido_kin_cat_dom"/>
</dbReference>
<dbReference type="GO" id="GO:0006542">
    <property type="term" value="P:glutamine biosynthetic process"/>
    <property type="evidence" value="ECO:0007669"/>
    <property type="project" value="InterPro"/>
</dbReference>
<name>A0A9D2WRC0_9FIRM</name>
<evidence type="ECO:0000256" key="1">
    <source>
        <dbReference type="ARBA" id="ARBA00004496"/>
    </source>
</evidence>
<dbReference type="OrthoDB" id="9807095at2"/>
<feature type="binding site" evidence="14">
    <location>
        <position position="337"/>
    </location>
    <ligand>
        <name>Mg(2+)</name>
        <dbReference type="ChEBI" id="CHEBI:18420"/>
        <label>1</label>
    </ligand>
</feature>
<dbReference type="FunFam" id="3.30.590.10:FF:000003">
    <property type="entry name" value="Glutamine synthetase 2"/>
    <property type="match status" value="1"/>
</dbReference>
<dbReference type="Proteomes" id="UP000798488">
    <property type="component" value="Unassembled WGS sequence"/>
</dbReference>
<sequence>MAKVKENVVDKREIIAEAREKGVKFIRLQFTDLLGVMKNVAITIDQLEKALDGELMFDGSSIYGFSRIEESDMYLRPDPGTFVVFPWRPRDGGVARLVCDIYNPDGTPFDGCPRVTLKRQLARAAELGYTMNVGPEIEFFLFCVDENNLPTLKTHDNAGYFDLSPVDLGEAARRDIVLTLEEMGYEIEASHHEVAPGQHEIDFKYSDALDTADKIVTFKYVVRTIAQRHGLHATFMPKPVYGINGSGMHTNQSLFKGDTNAFYDAGGHMQLSKEAHYYIGGLLKHARALAAITNPTVNSYKRLVPGYEAPVYLAWSGRNRSPLIRIPAKRGQSTRVELRNPDPACNPYLALAGCLAAGLDGIVNQIDPPPTTERNIYQMTCAELDELGIKSLPGSLPEAYDELSRDEVLKDAIGTHIYEKLVEAKAREWESFSLQVHQWEIDRYLTLF</sequence>
<dbReference type="GO" id="GO:0005524">
    <property type="term" value="F:ATP binding"/>
    <property type="evidence" value="ECO:0007669"/>
    <property type="project" value="UniProtKB-KW"/>
</dbReference>
<dbReference type="SMART" id="SM01230">
    <property type="entry name" value="Gln-synt_C"/>
    <property type="match status" value="1"/>
</dbReference>
<evidence type="ECO:0000256" key="7">
    <source>
        <dbReference type="ARBA" id="ARBA00022723"/>
    </source>
</evidence>
<dbReference type="PROSITE" id="PS00181">
    <property type="entry name" value="GLNA_ATP"/>
    <property type="match status" value="1"/>
</dbReference>
<feature type="binding site" evidence="12">
    <location>
        <position position="339"/>
    </location>
    <ligand>
        <name>L-glutamate</name>
        <dbReference type="ChEBI" id="CHEBI:29985"/>
    </ligand>
</feature>
<feature type="modified residue" description="O-AMP-tyrosine" evidence="15">
    <location>
        <position position="377"/>
    </location>
</feature>
<dbReference type="RefSeq" id="WP_161821947.1">
    <property type="nucleotide sequence ID" value="NZ_LSRS01000003.1"/>
</dbReference>
<dbReference type="InterPro" id="IPR027302">
    <property type="entry name" value="Gln_synth_N_conserv_site"/>
</dbReference>
<dbReference type="PANTHER" id="PTHR43785">
    <property type="entry name" value="GAMMA-GLUTAMYLPUTRESCINE SYNTHETASE"/>
    <property type="match status" value="1"/>
</dbReference>
<feature type="binding site" evidence="14">
    <location>
        <position position="249"/>
    </location>
    <ligand>
        <name>Mg(2+)</name>
        <dbReference type="ChEBI" id="CHEBI:18420"/>
        <label>1</label>
    </ligand>
</feature>
<feature type="binding site" evidence="14">
    <location>
        <position position="136"/>
    </location>
    <ligand>
        <name>Mg(2+)</name>
        <dbReference type="ChEBI" id="CHEBI:18420"/>
        <label>1</label>
    </ligand>
</feature>
<feature type="binding site" evidence="12">
    <location>
        <position position="308"/>
    </location>
    <ligand>
        <name>L-glutamate</name>
        <dbReference type="ChEBI" id="CHEBI:29985"/>
    </ligand>
</feature>
<dbReference type="SUPFAM" id="SSF54368">
    <property type="entry name" value="Glutamine synthetase, N-terminal domain"/>
    <property type="match status" value="1"/>
</dbReference>
<feature type="domain" description="GS beta-grasp" evidence="19">
    <location>
        <begin position="21"/>
        <end position="106"/>
    </location>
</feature>
<evidence type="ECO:0000313" key="21">
    <source>
        <dbReference type="EMBL" id="KAF1085491.1"/>
    </source>
</evidence>
<evidence type="ECO:0000256" key="18">
    <source>
        <dbReference type="RuleBase" id="RU004356"/>
    </source>
</evidence>
<evidence type="ECO:0000256" key="13">
    <source>
        <dbReference type="PIRSR" id="PIRSR604809-2"/>
    </source>
</evidence>
<evidence type="ECO:0000256" key="17">
    <source>
        <dbReference type="RuleBase" id="RU000384"/>
    </source>
</evidence>
<dbReference type="Gene3D" id="3.30.590.10">
    <property type="entry name" value="Glutamine synthetase/guanido kinase, catalytic domain"/>
    <property type="match status" value="1"/>
</dbReference>